<dbReference type="Proteomes" id="UP000594454">
    <property type="component" value="Chromosome 4"/>
</dbReference>
<sequence length="734" mass="81129">MDSEREHDNNLNNYNSPQHQQSYHRTIYHDEYVTHSMQTYPTSVTSGSASPLQNHSSPQMHHHHQISGLAAPHPMIPPPSPGAGGGGSGGSGNSTSSNQVLPQSPMLSSPLMTSHSPLLNSNSPLLNSNSPLMADYSPYSSIIPTTILPQDGSAATVGWGFSLAGGGYQSEFCPTNYSVLQRQNFGPGGKIGAGANALKSAKETRIRRPMNAFMVWAKVERKKLADENPDLHNADLSKMLGKKWRSLTPQDRRPFVEEAERLRVIHMTEHPNYKYRPRRRKHTKARSLQNGQQGSSQQQSQSQNSQQHQQQSTPNTQQTSELPYEGDGSNRISPYAYSAYYGSNNSMHTPESSPTQSPEPNSRKCNEVNSALQDVPALPTPEMSPMELEKDNYNMSSEKKKLGYTVDYSHIKSEKLPPSYNSTYKHENDAIKREYSNAGSYDMNTEKRYSYEGNGCADKRSYLNASTCPSTTIVAGKGMYVTCSSRGILDQGHIVRGTYYPPLPTPQDHQNLGTLPIASSSSSIISSMPNMTYSHQSGTASNSSSSNGPLSKEANANGTAHGNEISMENYYGVTTVSAPVATYPYQYKEYSNYQPHIMTPSMSVEEVVDTRELDKYLKYPDNNHNFNDYEYHTNHMYHHQAQIMTSANASSALHLPPSHHHPHQEYYQHYHQSNSTLPPGNIPSSQSTIAKMDAMIGAPLGAGYPTMIGYDSESMKDDEISNILAGVRKTCFSN</sequence>
<dbReference type="Gene3D" id="1.10.30.10">
    <property type="entry name" value="High mobility group box domain"/>
    <property type="match status" value="1"/>
</dbReference>
<dbReference type="SUPFAM" id="SSF47095">
    <property type="entry name" value="HMG-box"/>
    <property type="match status" value="1"/>
</dbReference>
<dbReference type="AlphaFoldDB" id="A0A7R8UYP3"/>
<dbReference type="EMBL" id="LR899012">
    <property type="protein sequence ID" value="CAD7089024.1"/>
    <property type="molecule type" value="Genomic_DNA"/>
</dbReference>
<name>A0A7R8UYP3_HERIL</name>
<dbReference type="FunCoup" id="A0A7R8UYP3">
    <property type="interactions" value="28"/>
</dbReference>
<dbReference type="InterPro" id="IPR036910">
    <property type="entry name" value="HMG_box_dom_sf"/>
</dbReference>
<evidence type="ECO:0000256" key="3">
    <source>
        <dbReference type="ARBA" id="ARBA00023163"/>
    </source>
</evidence>
<dbReference type="GO" id="GO:0001228">
    <property type="term" value="F:DNA-binding transcription activator activity, RNA polymerase II-specific"/>
    <property type="evidence" value="ECO:0007669"/>
    <property type="project" value="TreeGrafter"/>
</dbReference>
<dbReference type="GO" id="GO:0005634">
    <property type="term" value="C:nucleus"/>
    <property type="evidence" value="ECO:0007669"/>
    <property type="project" value="UniProtKB-UniRule"/>
</dbReference>
<dbReference type="InterPro" id="IPR009071">
    <property type="entry name" value="HMG_box_dom"/>
</dbReference>
<feature type="compositionally biased region" description="Gly residues" evidence="6">
    <location>
        <begin position="82"/>
        <end position="92"/>
    </location>
</feature>
<dbReference type="GO" id="GO:0000978">
    <property type="term" value="F:RNA polymerase II cis-regulatory region sequence-specific DNA binding"/>
    <property type="evidence" value="ECO:0007669"/>
    <property type="project" value="TreeGrafter"/>
</dbReference>
<organism evidence="8 9">
    <name type="scientific">Hermetia illucens</name>
    <name type="common">Black soldier fly</name>
    <dbReference type="NCBI Taxonomy" id="343691"/>
    <lineage>
        <taxon>Eukaryota</taxon>
        <taxon>Metazoa</taxon>
        <taxon>Ecdysozoa</taxon>
        <taxon>Arthropoda</taxon>
        <taxon>Hexapoda</taxon>
        <taxon>Insecta</taxon>
        <taxon>Pterygota</taxon>
        <taxon>Neoptera</taxon>
        <taxon>Endopterygota</taxon>
        <taxon>Diptera</taxon>
        <taxon>Brachycera</taxon>
        <taxon>Stratiomyomorpha</taxon>
        <taxon>Stratiomyidae</taxon>
        <taxon>Hermetiinae</taxon>
        <taxon>Hermetia</taxon>
    </lineage>
</organism>
<feature type="DNA-binding region" description="HMG box" evidence="5">
    <location>
        <begin position="206"/>
        <end position="274"/>
    </location>
</feature>
<evidence type="ECO:0000256" key="2">
    <source>
        <dbReference type="ARBA" id="ARBA00023125"/>
    </source>
</evidence>
<feature type="region of interest" description="Disordered" evidence="6">
    <location>
        <begin position="1"/>
        <end position="22"/>
    </location>
</feature>
<feature type="domain" description="HMG box" evidence="7">
    <location>
        <begin position="206"/>
        <end position="274"/>
    </location>
</feature>
<feature type="compositionally biased region" description="Low complexity" evidence="6">
    <location>
        <begin position="333"/>
        <end position="360"/>
    </location>
</feature>
<dbReference type="PANTHER" id="PTHR10270:SF317">
    <property type="entry name" value="TRANSCRIPTION FACTOR SOX-15-RELATED"/>
    <property type="match status" value="1"/>
</dbReference>
<feature type="region of interest" description="Disordered" evidence="6">
    <location>
        <begin position="528"/>
        <end position="560"/>
    </location>
</feature>
<feature type="region of interest" description="Disordered" evidence="6">
    <location>
        <begin position="41"/>
        <end position="115"/>
    </location>
</feature>
<proteinExistence type="predicted"/>
<dbReference type="CDD" id="cd22032">
    <property type="entry name" value="HMG-box_SoxF"/>
    <property type="match status" value="1"/>
</dbReference>
<feature type="compositionally biased region" description="Polar residues" evidence="6">
    <location>
        <begin position="41"/>
        <end position="59"/>
    </location>
</feature>
<protein>
    <recommendedName>
        <fullName evidence="7">HMG box domain-containing protein</fullName>
    </recommendedName>
</protein>
<evidence type="ECO:0000256" key="4">
    <source>
        <dbReference type="ARBA" id="ARBA00023242"/>
    </source>
</evidence>
<evidence type="ECO:0000256" key="6">
    <source>
        <dbReference type="SAM" id="MobiDB-lite"/>
    </source>
</evidence>
<feature type="compositionally biased region" description="Polar residues" evidence="6">
    <location>
        <begin position="528"/>
        <end position="540"/>
    </location>
</feature>
<feature type="compositionally biased region" description="Polar residues" evidence="6">
    <location>
        <begin position="98"/>
        <end position="115"/>
    </location>
</feature>
<evidence type="ECO:0000313" key="8">
    <source>
        <dbReference type="EMBL" id="CAD7089024.1"/>
    </source>
</evidence>
<dbReference type="OMA" id="YDHEHPH"/>
<feature type="region of interest" description="Disordered" evidence="6">
    <location>
        <begin position="268"/>
        <end position="365"/>
    </location>
</feature>
<feature type="compositionally biased region" description="Basic residues" evidence="6">
    <location>
        <begin position="273"/>
        <end position="285"/>
    </location>
</feature>
<dbReference type="InParanoid" id="A0A7R8UYP3"/>
<dbReference type="PANTHER" id="PTHR10270">
    <property type="entry name" value="SOX TRANSCRIPTION FACTOR"/>
    <property type="match status" value="1"/>
</dbReference>
<keyword evidence="1" id="KW-0805">Transcription regulation</keyword>
<feature type="compositionally biased region" description="Polar residues" evidence="6">
    <location>
        <begin position="10"/>
        <end position="22"/>
    </location>
</feature>
<evidence type="ECO:0000256" key="1">
    <source>
        <dbReference type="ARBA" id="ARBA00023015"/>
    </source>
</evidence>
<feature type="compositionally biased region" description="Low complexity" evidence="6">
    <location>
        <begin position="289"/>
        <end position="320"/>
    </location>
</feature>
<keyword evidence="2 5" id="KW-0238">DNA-binding</keyword>
<accession>A0A7R8UYP3</accession>
<dbReference type="GO" id="GO:0030154">
    <property type="term" value="P:cell differentiation"/>
    <property type="evidence" value="ECO:0007669"/>
    <property type="project" value="TreeGrafter"/>
</dbReference>
<dbReference type="OrthoDB" id="6247875at2759"/>
<gene>
    <name evidence="8" type="ORF">HERILL_LOCUS11607</name>
</gene>
<dbReference type="Pfam" id="PF00505">
    <property type="entry name" value="HMG_box"/>
    <property type="match status" value="1"/>
</dbReference>
<keyword evidence="9" id="KW-1185">Reference proteome</keyword>
<keyword evidence="3" id="KW-0804">Transcription</keyword>
<dbReference type="PROSITE" id="PS50118">
    <property type="entry name" value="HMG_BOX_2"/>
    <property type="match status" value="1"/>
</dbReference>
<dbReference type="SMART" id="SM00398">
    <property type="entry name" value="HMG"/>
    <property type="match status" value="1"/>
</dbReference>
<dbReference type="FunFam" id="1.10.30.10:FF:000008">
    <property type="entry name" value="transcription factor SOX-7"/>
    <property type="match status" value="1"/>
</dbReference>
<evidence type="ECO:0000313" key="9">
    <source>
        <dbReference type="Proteomes" id="UP000594454"/>
    </source>
</evidence>
<evidence type="ECO:0000259" key="7">
    <source>
        <dbReference type="PROSITE" id="PS50118"/>
    </source>
</evidence>
<reference evidence="8 9" key="1">
    <citation type="submission" date="2020-11" db="EMBL/GenBank/DDBJ databases">
        <authorList>
            <person name="Wallbank WR R."/>
            <person name="Pardo Diaz C."/>
            <person name="Kozak K."/>
            <person name="Martin S."/>
            <person name="Jiggins C."/>
            <person name="Moest M."/>
            <person name="Warren A I."/>
            <person name="Generalovic N T."/>
            <person name="Byers J.R.P. K."/>
            <person name="Montejo-Kovacevich G."/>
            <person name="Yen C E."/>
        </authorList>
    </citation>
    <scope>NUCLEOTIDE SEQUENCE [LARGE SCALE GENOMIC DNA]</scope>
</reference>
<keyword evidence="4 5" id="KW-0539">Nucleus</keyword>
<dbReference type="InterPro" id="IPR050140">
    <property type="entry name" value="SRY-related_HMG-box_TF-like"/>
</dbReference>
<evidence type="ECO:0000256" key="5">
    <source>
        <dbReference type="PROSITE-ProRule" id="PRU00267"/>
    </source>
</evidence>